<organism evidence="2 3">
    <name type="scientific">Aliarcobacter butzleri</name>
    <dbReference type="NCBI Taxonomy" id="28197"/>
    <lineage>
        <taxon>Bacteria</taxon>
        <taxon>Pseudomonadati</taxon>
        <taxon>Campylobacterota</taxon>
        <taxon>Epsilonproteobacteria</taxon>
        <taxon>Campylobacterales</taxon>
        <taxon>Arcobacteraceae</taxon>
        <taxon>Aliarcobacter</taxon>
    </lineage>
</organism>
<comment type="caution">
    <text evidence="2">The sequence shown here is derived from an EMBL/GenBank/DDBJ whole genome shotgun (WGS) entry which is preliminary data.</text>
</comment>
<name>A0AAW6VFU4_9BACT</name>
<evidence type="ECO:0000313" key="3">
    <source>
        <dbReference type="Proteomes" id="UP001237501"/>
    </source>
</evidence>
<proteinExistence type="predicted"/>
<gene>
    <name evidence="2" type="ORF">PT517_04515</name>
</gene>
<protein>
    <submittedName>
        <fullName evidence="2">Beta-ketoacyl synthase chain length factor</fullName>
    </submittedName>
</protein>
<reference evidence="2" key="1">
    <citation type="journal article" date="2023" name="Antibiotics">
        <title>Genomic Characterization of Antibiotic-Resistant Campylobacterales Isolated from Chilean Poultry Meat.</title>
        <authorList>
            <person name="Concha-Toloza M."/>
            <person name="Lopez-Cantillo M."/>
            <person name="Molina-Mora J.A."/>
            <person name="Collado L."/>
        </authorList>
    </citation>
    <scope>NUCLEOTIDE SEQUENCE</scope>
    <source>
        <strain evidence="2">FR1p153A2</strain>
    </source>
</reference>
<dbReference type="RefSeq" id="WP_152020627.1">
    <property type="nucleotide sequence ID" value="NZ_CABVRK010000010.1"/>
</dbReference>
<evidence type="ECO:0000313" key="2">
    <source>
        <dbReference type="EMBL" id="MDK2041042.1"/>
    </source>
</evidence>
<dbReference type="Pfam" id="PF13723">
    <property type="entry name" value="Ketoacyl-synt_2"/>
    <property type="match status" value="1"/>
</dbReference>
<feature type="domain" description="Beta-ketoacyl synthase-like N-terminal" evidence="1">
    <location>
        <begin position="26"/>
        <end position="150"/>
    </location>
</feature>
<sequence>MNINLEILDVFYLYDKKEIENLNTKELVPQMVFRRRLTKASKLVIEALAKLDSKNNRILYGSSFGELLASASILKAIINKDMLSPTDFQNSVYNTAVSYASILFENKKEILTISSGDTTSLKVLKAAAIKSLDKDELVLICSETLNIPNIEDINTCIEYMEVVVALKVKFTEEKETMNINNISLVGFPKSMEHIMFIAQNFNDNNKNIVKIDI</sequence>
<dbReference type="Proteomes" id="UP001237501">
    <property type="component" value="Unassembled WGS sequence"/>
</dbReference>
<evidence type="ECO:0000259" key="1">
    <source>
        <dbReference type="Pfam" id="PF13723"/>
    </source>
</evidence>
<dbReference type="AlphaFoldDB" id="A0AAW6VFU4"/>
<accession>A0AAW6VFU4</accession>
<reference evidence="2" key="2">
    <citation type="submission" date="2023-02" db="EMBL/GenBank/DDBJ databases">
        <authorList>
            <person name="Concha-Toloza M."/>
            <person name="Lopez-Cantillo M."/>
            <person name="Molina-Mora J."/>
            <person name="Collado L."/>
        </authorList>
    </citation>
    <scope>NUCLEOTIDE SEQUENCE</scope>
    <source>
        <strain evidence="2">FR1p153A2</strain>
    </source>
</reference>
<dbReference type="EMBL" id="JAQTJK010000004">
    <property type="protein sequence ID" value="MDK2041042.1"/>
    <property type="molecule type" value="Genomic_DNA"/>
</dbReference>
<dbReference type="InterPro" id="IPR014030">
    <property type="entry name" value="Ketoacyl_synth_N"/>
</dbReference>